<dbReference type="Proteomes" id="UP000292568">
    <property type="component" value="Unassembled WGS sequence"/>
</dbReference>
<dbReference type="InterPro" id="IPR045220">
    <property type="entry name" value="FRHB/FDHB/HCAR-like"/>
</dbReference>
<dbReference type="Pfam" id="PF04422">
    <property type="entry name" value="FrhB_FdhB_N"/>
    <property type="match status" value="1"/>
</dbReference>
<dbReference type="Pfam" id="PF04432">
    <property type="entry name" value="FrhB_FdhB_C"/>
    <property type="match status" value="1"/>
</dbReference>
<dbReference type="InterPro" id="IPR007525">
    <property type="entry name" value="FrhB_FdhB_C"/>
</dbReference>
<dbReference type="PANTHER" id="PTHR31332:SF0">
    <property type="entry name" value="7-HYDROXYMETHYL CHLOROPHYLL A REDUCTASE, CHLOROPLASTIC"/>
    <property type="match status" value="1"/>
</dbReference>
<feature type="domain" description="Coenzyme F420 hydrogenase/dehydrogenase beta subunit N-terminal" evidence="1">
    <location>
        <begin position="89"/>
        <end position="165"/>
    </location>
</feature>
<evidence type="ECO:0000259" key="2">
    <source>
        <dbReference type="Pfam" id="PF04432"/>
    </source>
</evidence>
<evidence type="ECO:0000259" key="1">
    <source>
        <dbReference type="Pfam" id="PF04422"/>
    </source>
</evidence>
<dbReference type="AlphaFoldDB" id="A0A4Q5A0T9"/>
<protein>
    <submittedName>
        <fullName evidence="3">Oxidoreductase</fullName>
    </submittedName>
</protein>
<feature type="domain" description="Coenzyme F420 hydrogenase/dehydrogenase beta subunit C-terminal" evidence="2">
    <location>
        <begin position="174"/>
        <end position="342"/>
    </location>
</feature>
<comment type="caution">
    <text evidence="3">The sequence shown here is derived from an EMBL/GenBank/DDBJ whole genome shotgun (WGS) entry which is preliminary data.</text>
</comment>
<gene>
    <name evidence="3" type="ORF">PG2093B_1498</name>
</gene>
<sequence length="458" mass="51593">MKDISRVMEGGYCIGCGACPFVDPSISMVMDDDGKYQAKPGASEPSDKANACCPFANARLNEDVLGKRLFGSIDGIQHDSATGYYLENYAGYVTADGYRDRGSSGGMVSWLAAKLLEIGKVDAVLHVKPAEDESIMYEYRVSTSVEELKEGAKSKYYPIELSEVLQYVADHDGRYAVIGIPCFIKAMRLVEQEDEVIAARVRYHLGLVCGHLKSTFFALSEAWESGIPLQDIRMVDFRYKLPGRKATDYGIQATGVVDGKTVTVTKPTRELSTTNWGYGYFKYNACEYCDDVLAETADITCGDAWLPQYAKDGQGTNVVVVRSLEMKELLERFADEIHLEAISADVVAQSQGSGLRHRREGTSYRLYLKDQAGEWRPTKRVKPSNRIPHWRKAVYRERLELVRQSFIGFHLAERSPQGMQAFNEHMAPYLKRYKRADNPWYRRVGKKAKQLVRRVLGK</sequence>
<dbReference type="InterPro" id="IPR007516">
    <property type="entry name" value="Co_F420_Hydgase/DH_bsu_N"/>
</dbReference>
<evidence type="ECO:0000313" key="4">
    <source>
        <dbReference type="Proteomes" id="UP000292568"/>
    </source>
</evidence>
<reference evidence="3 4" key="1">
    <citation type="submission" date="2018-12" db="EMBL/GenBank/DDBJ databases">
        <title>Unveiling genomic diversity among members of the Bifidobacterium pseudolongum species, a widely distributed gut commensal of the animal kingdom.</title>
        <authorList>
            <person name="Lugli G.A."/>
            <person name="Duranti S."/>
            <person name="Albert K."/>
            <person name="Mancabelli L."/>
            <person name="Napoli S."/>
            <person name="Viappiani A."/>
            <person name="Anzalone R."/>
            <person name="Longhi G."/>
            <person name="Milani C."/>
            <person name="Turroni F."/>
            <person name="Alessandri G."/>
            <person name="Sela D.A."/>
            <person name="Van Sinderen D."/>
            <person name="Ventura M."/>
        </authorList>
    </citation>
    <scope>NUCLEOTIDE SEQUENCE [LARGE SCALE GENOMIC DNA]</scope>
    <source>
        <strain evidence="3 4">2093B</strain>
    </source>
</reference>
<dbReference type="EMBL" id="RYUH01000014">
    <property type="protein sequence ID" value="RYQ08944.1"/>
    <property type="molecule type" value="Genomic_DNA"/>
</dbReference>
<dbReference type="PANTHER" id="PTHR31332">
    <property type="entry name" value="7-HYDROXYMETHYL CHLOROPHYLL A REDUCTASE, CHLOROPLASTIC"/>
    <property type="match status" value="1"/>
</dbReference>
<dbReference type="GO" id="GO:0052592">
    <property type="term" value="F:oxidoreductase activity, acting on CH or CH2 groups, with an iron-sulfur protein as acceptor"/>
    <property type="evidence" value="ECO:0007669"/>
    <property type="project" value="TreeGrafter"/>
</dbReference>
<accession>A0A4Q5A0T9</accession>
<evidence type="ECO:0000313" key="3">
    <source>
        <dbReference type="EMBL" id="RYQ08944.1"/>
    </source>
</evidence>
<dbReference type="RefSeq" id="WP_165369745.1">
    <property type="nucleotide sequence ID" value="NZ_RYUH01000014.1"/>
</dbReference>
<organism evidence="3 4">
    <name type="scientific">Bifidobacterium pseudolongum subsp. globosum</name>
    <dbReference type="NCBI Taxonomy" id="1690"/>
    <lineage>
        <taxon>Bacteria</taxon>
        <taxon>Bacillati</taxon>
        <taxon>Actinomycetota</taxon>
        <taxon>Actinomycetes</taxon>
        <taxon>Bifidobacteriales</taxon>
        <taxon>Bifidobacteriaceae</taxon>
        <taxon>Bifidobacterium</taxon>
    </lineage>
</organism>
<name>A0A4Q5A0T9_9BIFI</name>
<proteinExistence type="predicted"/>